<organism evidence="2 3">
    <name type="scientific">Protea cynaroides</name>
    <dbReference type="NCBI Taxonomy" id="273540"/>
    <lineage>
        <taxon>Eukaryota</taxon>
        <taxon>Viridiplantae</taxon>
        <taxon>Streptophyta</taxon>
        <taxon>Embryophyta</taxon>
        <taxon>Tracheophyta</taxon>
        <taxon>Spermatophyta</taxon>
        <taxon>Magnoliopsida</taxon>
        <taxon>Proteales</taxon>
        <taxon>Proteaceae</taxon>
        <taxon>Protea</taxon>
    </lineage>
</organism>
<sequence length="238" mass="26665">MWIQKENLDIVLVPIGLIIMISYHLFLLYRILTAAHTTIIGYENHNKMAWVERMMLLADPMDMGLALQVITSNLSAATFLASISITLSSLMGTWFGSSSNNLLINKLIYGDTSPSTTSLKYITLLAFFFLAFASFVQSARYFVHANFLISTPNTNIPVQYVQMAVIRGGNFWSLGLRALYFATTFLLWIYGPIPMVVSSVAMVIILHFLDTNSIPLHPYGSSVSERIAADRTMEDRMS</sequence>
<dbReference type="PANTHER" id="PTHR31168">
    <property type="entry name" value="OS02G0292800 PROTEIN"/>
    <property type="match status" value="1"/>
</dbReference>
<comment type="caution">
    <text evidence="2">The sequence shown here is derived from an EMBL/GenBank/DDBJ whole genome shotgun (WGS) entry which is preliminary data.</text>
</comment>
<dbReference type="OrthoDB" id="665451at2759"/>
<keyword evidence="1" id="KW-0472">Membrane</keyword>
<evidence type="ECO:0000313" key="3">
    <source>
        <dbReference type="Proteomes" id="UP001141806"/>
    </source>
</evidence>
<protein>
    <submittedName>
        <fullName evidence="2">Uncharacterized protein</fullName>
    </submittedName>
</protein>
<feature type="transmembrane region" description="Helical" evidence="1">
    <location>
        <begin position="188"/>
        <end position="209"/>
    </location>
</feature>
<feature type="transmembrane region" description="Helical" evidence="1">
    <location>
        <begin position="63"/>
        <end position="87"/>
    </location>
</feature>
<dbReference type="Pfam" id="PF04654">
    <property type="entry name" value="DUF599"/>
    <property type="match status" value="1"/>
</dbReference>
<gene>
    <name evidence="2" type="ORF">NE237_001293</name>
</gene>
<accession>A0A9Q0KT24</accession>
<dbReference type="AlphaFoldDB" id="A0A9Q0KT24"/>
<dbReference type="EMBL" id="JAMYWD010000003">
    <property type="protein sequence ID" value="KAJ4976187.1"/>
    <property type="molecule type" value="Genomic_DNA"/>
</dbReference>
<name>A0A9Q0KT24_9MAGN</name>
<evidence type="ECO:0000313" key="2">
    <source>
        <dbReference type="EMBL" id="KAJ4976187.1"/>
    </source>
</evidence>
<keyword evidence="1" id="KW-0812">Transmembrane</keyword>
<feature type="transmembrane region" description="Helical" evidence="1">
    <location>
        <begin position="121"/>
        <end position="143"/>
    </location>
</feature>
<dbReference type="PANTHER" id="PTHR31168:SF21">
    <property type="entry name" value="EMB|CAB89385.1"/>
    <property type="match status" value="1"/>
</dbReference>
<evidence type="ECO:0000256" key="1">
    <source>
        <dbReference type="SAM" id="Phobius"/>
    </source>
</evidence>
<dbReference type="Proteomes" id="UP001141806">
    <property type="component" value="Unassembled WGS sequence"/>
</dbReference>
<keyword evidence="1" id="KW-1133">Transmembrane helix</keyword>
<reference evidence="2" key="1">
    <citation type="journal article" date="2023" name="Plant J.">
        <title>The genome of the king protea, Protea cynaroides.</title>
        <authorList>
            <person name="Chang J."/>
            <person name="Duong T.A."/>
            <person name="Schoeman C."/>
            <person name="Ma X."/>
            <person name="Roodt D."/>
            <person name="Barker N."/>
            <person name="Li Z."/>
            <person name="Van de Peer Y."/>
            <person name="Mizrachi E."/>
        </authorList>
    </citation>
    <scope>NUCLEOTIDE SEQUENCE</scope>
    <source>
        <tissue evidence="2">Young leaves</tissue>
    </source>
</reference>
<proteinExistence type="predicted"/>
<dbReference type="InterPro" id="IPR006747">
    <property type="entry name" value="DUF599"/>
</dbReference>
<feature type="transmembrane region" description="Helical" evidence="1">
    <location>
        <begin position="12"/>
        <end position="32"/>
    </location>
</feature>
<keyword evidence="3" id="KW-1185">Reference proteome</keyword>